<dbReference type="PANTHER" id="PTHR10629:SF52">
    <property type="entry name" value="DNA (CYTOSINE-5)-METHYLTRANSFERASE 1"/>
    <property type="match status" value="1"/>
</dbReference>
<proteinExistence type="inferred from homology"/>
<sequence>MYDVVELFAGPGGTSEGLRMAAPDLKSNGYEWDEHACATARAAGHERVQADIAKVDPRRVPELSAVHGVIGTPPCQGFSPAGKGEGRKDAALLIDAISRIRTYEDAVAEIDGLHASMKDDRSVLVLEPLRWILALNPRWIMLEQVVPVRVIWEAYAEVLRELGYDVVVFVANAEQYGVPQTRRRAILMASRTKTVTAPAPTHSRYYSRTPDKLDPGVLPWVSMADALKWGMTHRPYPTVAAGTASGGPDSQAIGGSGARKTIATEHEAGRWIEKVVQRSNYSNGGSAGTTAADRGRTIRELDHPSVTLTSKGFRWEDPTTLTGIAATTGRRVTIDEAAVLQSFPADYPWQGNKGQTFQQVGDAVPPLLAAAVLRELV</sequence>
<evidence type="ECO:0000313" key="6">
    <source>
        <dbReference type="EMBL" id="ADD81179.1"/>
    </source>
</evidence>
<dbReference type="OrthoDB" id="20857at10239"/>
<evidence type="ECO:0000313" key="7">
    <source>
        <dbReference type="Proteomes" id="UP000001504"/>
    </source>
</evidence>
<keyword evidence="7" id="KW-1185">Reference proteome</keyword>
<evidence type="ECO:0000256" key="4">
    <source>
        <dbReference type="ARBA" id="ARBA00022691"/>
    </source>
</evidence>
<keyword evidence="2 5" id="KW-0489">Methyltransferase</keyword>
<dbReference type="PROSITE" id="PS51679">
    <property type="entry name" value="SAM_MT_C5"/>
    <property type="match status" value="1"/>
</dbReference>
<comment type="similarity">
    <text evidence="5">Belongs to the class I-like SAM-binding methyltransferase superfamily. C5-methyltransferase family.</text>
</comment>
<keyword evidence="3 5" id="KW-0808">Transferase</keyword>
<dbReference type="GO" id="GO:0032259">
    <property type="term" value="P:methylation"/>
    <property type="evidence" value="ECO:0007669"/>
    <property type="project" value="UniProtKB-KW"/>
</dbReference>
<dbReference type="PRINTS" id="PR00105">
    <property type="entry name" value="C5METTRFRASE"/>
</dbReference>
<dbReference type="GeneID" id="18564185"/>
<dbReference type="Gene3D" id="3.90.120.10">
    <property type="entry name" value="DNA Methylase, subunit A, domain 2"/>
    <property type="match status" value="1"/>
</dbReference>
<gene>
    <name evidence="6" type="ORF">ReqiPine5gene74</name>
</gene>
<dbReference type="GO" id="GO:0003677">
    <property type="term" value="F:DNA binding"/>
    <property type="evidence" value="ECO:0007669"/>
    <property type="project" value="TreeGrafter"/>
</dbReference>
<dbReference type="EMBL" id="GU580943">
    <property type="protein sequence ID" value="ADD81179.1"/>
    <property type="molecule type" value="Genomic_DNA"/>
</dbReference>
<dbReference type="Proteomes" id="UP000001504">
    <property type="component" value="Segment"/>
</dbReference>
<dbReference type="InterPro" id="IPR029063">
    <property type="entry name" value="SAM-dependent_MTases_sf"/>
</dbReference>
<accession>D4P849</accession>
<dbReference type="REBASE" id="25909">
    <property type="entry name" value="M.Rph5ORF74P"/>
</dbReference>
<dbReference type="SUPFAM" id="SSF53335">
    <property type="entry name" value="S-adenosyl-L-methionine-dependent methyltransferases"/>
    <property type="match status" value="1"/>
</dbReference>
<dbReference type="Gene3D" id="3.40.50.150">
    <property type="entry name" value="Vaccinia Virus protein VP39"/>
    <property type="match status" value="1"/>
</dbReference>
<feature type="active site" evidence="5">
    <location>
        <position position="75"/>
    </location>
</feature>
<name>D4P849_9CAUD</name>
<keyword evidence="4 5" id="KW-0949">S-adenosyl-L-methionine</keyword>
<protein>
    <recommendedName>
        <fullName evidence="1">DNA (cytosine-5-)-methyltransferase</fullName>
        <ecNumber evidence="1">2.1.1.37</ecNumber>
    </recommendedName>
</protein>
<reference evidence="6 7" key="1">
    <citation type="journal article" date="2011" name="Appl. Environ. Microbiol.">
        <title>Genomic and functional analyses of Rhodococcus equi phages ReqiPepy6, ReqiPoco6, ReqiPine5, and ReqiDocB7.</title>
        <authorList>
            <person name="Summer E.J."/>
            <person name="Liu M."/>
            <person name="Gill J.J."/>
            <person name="Grant M."/>
            <person name="Chan-Cortes T.N."/>
            <person name="Ferguson L."/>
            <person name="Janes C."/>
            <person name="Lange K."/>
            <person name="Bertoli M."/>
            <person name="Moore C."/>
            <person name="Orchard R.C."/>
            <person name="Cohen N."/>
            <person name="Young R."/>
        </authorList>
    </citation>
    <scope>NUCLEOTIDE SEQUENCE [LARGE SCALE GENOMIC DNA]</scope>
</reference>
<organism evidence="6 7">
    <name type="scientific">Rhodococcus phage ReqiPine5</name>
    <dbReference type="NCBI Taxonomy" id="691963"/>
    <lineage>
        <taxon>Viruses</taxon>
        <taxon>Duplodnaviria</taxon>
        <taxon>Heunggongvirae</taxon>
        <taxon>Uroviricota</taxon>
        <taxon>Caudoviricetes</taxon>
        <taxon>Caudoviricetes incertae sedis</taxon>
        <taxon>Reqipinevirus</taxon>
        <taxon>Reqipinevirus reqipine5</taxon>
    </lineage>
</organism>
<dbReference type="KEGG" id="vg:18564185"/>
<dbReference type="RefSeq" id="YP_009016255.1">
    <property type="nucleotide sequence ID" value="NC_023722.1"/>
</dbReference>
<dbReference type="InterPro" id="IPR001525">
    <property type="entry name" value="C5_MeTfrase"/>
</dbReference>
<evidence type="ECO:0000256" key="5">
    <source>
        <dbReference type="PROSITE-ProRule" id="PRU01016"/>
    </source>
</evidence>
<evidence type="ECO:0000256" key="2">
    <source>
        <dbReference type="ARBA" id="ARBA00022603"/>
    </source>
</evidence>
<dbReference type="GO" id="GO:0003886">
    <property type="term" value="F:DNA (cytosine-5-)-methyltransferase activity"/>
    <property type="evidence" value="ECO:0007669"/>
    <property type="project" value="UniProtKB-EC"/>
</dbReference>
<dbReference type="Pfam" id="PF00145">
    <property type="entry name" value="DNA_methylase"/>
    <property type="match status" value="2"/>
</dbReference>
<dbReference type="EC" id="2.1.1.37" evidence="1"/>
<dbReference type="InterPro" id="IPR050390">
    <property type="entry name" value="C5-Methyltransferase"/>
</dbReference>
<dbReference type="PANTHER" id="PTHR10629">
    <property type="entry name" value="CYTOSINE-SPECIFIC METHYLTRANSFERASE"/>
    <property type="match status" value="1"/>
</dbReference>
<evidence type="ECO:0000256" key="3">
    <source>
        <dbReference type="ARBA" id="ARBA00022679"/>
    </source>
</evidence>
<dbReference type="GO" id="GO:0044027">
    <property type="term" value="P:negative regulation of gene expression via chromosomal CpG island methylation"/>
    <property type="evidence" value="ECO:0007669"/>
    <property type="project" value="TreeGrafter"/>
</dbReference>
<evidence type="ECO:0000256" key="1">
    <source>
        <dbReference type="ARBA" id="ARBA00011975"/>
    </source>
</evidence>